<sequence length="349" mass="39070">MSHLDTAIFTNPVSTEYTLTLDGNPLSVAPMMDRTDRHFRYFMRQITQRTLLYTEMVTSAAILHGDKEHLLGFSPEEKPLALQVGGDNSEELAECARIAENMGYDEINLNVGCPSDRVQNGNFGACLMAQPERVAKAVEAMIEAVNIPVTVKHRIGIDECDRYEDMVNFVRIVSDAGCQRFTVHARKAWLQGLSPKENRDIPPLRYGDVHRLKQEFPHLFVEINGGFTNLQQVKEQLKLVDAVMIGRAAYDNPYLFATADSEIYGEEGTPLTRHEVAEVMCSYIDLWVAKGLKLNKITRHMLQLFSGQPGSRAWKRHLTENSCILGAGSEVVREALMKVSESAAVVSVI</sequence>
<keyword evidence="8 9" id="KW-0560">Oxidoreductase</keyword>
<dbReference type="Gene3D" id="1.20.120.1460">
    <property type="match status" value="1"/>
</dbReference>
<dbReference type="PROSITE" id="PS01136">
    <property type="entry name" value="UPF0034"/>
    <property type="match status" value="1"/>
</dbReference>
<dbReference type="PANTHER" id="PTHR42907:SF1">
    <property type="entry name" value="FMN-LINKED OXIDOREDUCTASES SUPERFAMILY PROTEIN"/>
    <property type="match status" value="1"/>
</dbReference>
<dbReference type="HAMAP" id="MF_02041">
    <property type="entry name" value="DusA_subfam"/>
    <property type="match status" value="1"/>
</dbReference>
<evidence type="ECO:0000313" key="14">
    <source>
        <dbReference type="EMBL" id="AFZ17401.1"/>
    </source>
</evidence>
<accession>K9WC62</accession>
<dbReference type="InterPro" id="IPR004653">
    <property type="entry name" value="DusA"/>
</dbReference>
<name>K9WC62_9CYAN</name>
<evidence type="ECO:0000256" key="1">
    <source>
        <dbReference type="ARBA" id="ARBA00001917"/>
    </source>
</evidence>
<comment type="function">
    <text evidence="9">Catalyzes the synthesis of 5,6-dihydrouridine (D), a modified base found in the D-loop of most tRNAs, via the reduction of the C5-C6 double bond in target uridines. Specifically modifies U20 and U20a in tRNAs.</text>
</comment>
<dbReference type="GO" id="GO:0010181">
    <property type="term" value="F:FMN binding"/>
    <property type="evidence" value="ECO:0007669"/>
    <property type="project" value="UniProtKB-UniRule"/>
</dbReference>
<dbReference type="GO" id="GO:0050660">
    <property type="term" value="F:flavin adenine dinucleotide binding"/>
    <property type="evidence" value="ECO:0007669"/>
    <property type="project" value="InterPro"/>
</dbReference>
<comment type="caution">
    <text evidence="9">Lacks conserved residue(s) required for the propagation of feature annotation.</text>
</comment>
<dbReference type="InterPro" id="IPR001269">
    <property type="entry name" value="DUS_fam"/>
</dbReference>
<dbReference type="SUPFAM" id="SSF51395">
    <property type="entry name" value="FMN-linked oxidoreductases"/>
    <property type="match status" value="1"/>
</dbReference>
<protein>
    <recommendedName>
        <fullName evidence="9">tRNA-dihydrouridine(20/20a) synthase</fullName>
        <ecNumber evidence="9">1.3.1.91</ecNumber>
    </recommendedName>
    <alternativeName>
        <fullName evidence="9">DusA-like U20-specific dihydrouridine synthase</fullName>
        <shortName evidence="9">U20-specific Dus</shortName>
    </alternativeName>
</protein>
<evidence type="ECO:0000256" key="3">
    <source>
        <dbReference type="ARBA" id="ARBA00022630"/>
    </source>
</evidence>
<feature type="binding site" evidence="9 12">
    <location>
        <position position="83"/>
    </location>
    <ligand>
        <name>FMN</name>
        <dbReference type="ChEBI" id="CHEBI:58210"/>
    </ligand>
</feature>
<feature type="binding site" evidence="9 12">
    <location>
        <position position="152"/>
    </location>
    <ligand>
        <name>FMN</name>
        <dbReference type="ChEBI" id="CHEBI:58210"/>
    </ligand>
</feature>
<evidence type="ECO:0000256" key="7">
    <source>
        <dbReference type="ARBA" id="ARBA00022884"/>
    </source>
</evidence>
<keyword evidence="7 9" id="KW-0694">RNA-binding</keyword>
<comment type="catalytic activity">
    <reaction evidence="9">
        <text>5,6-dihydrouridine(20) in tRNA + NAD(+) = uridine(20) in tRNA + NADH + H(+)</text>
        <dbReference type="Rhea" id="RHEA:53340"/>
        <dbReference type="Rhea" id="RHEA-COMP:13533"/>
        <dbReference type="Rhea" id="RHEA-COMP:13534"/>
        <dbReference type="ChEBI" id="CHEBI:15378"/>
        <dbReference type="ChEBI" id="CHEBI:57540"/>
        <dbReference type="ChEBI" id="CHEBI:57945"/>
        <dbReference type="ChEBI" id="CHEBI:65315"/>
        <dbReference type="ChEBI" id="CHEBI:74443"/>
        <dbReference type="EC" id="1.3.1.91"/>
    </reaction>
</comment>
<feature type="binding site" evidence="9 12">
    <location>
        <position position="184"/>
    </location>
    <ligand>
        <name>FMN</name>
        <dbReference type="ChEBI" id="CHEBI:58210"/>
    </ligand>
</feature>
<comment type="catalytic activity">
    <reaction evidence="9">
        <text>5,6-dihydrouridine(20a) in tRNA + NAD(+) = uridine(20a) in tRNA + NADH + H(+)</text>
        <dbReference type="Rhea" id="RHEA:53348"/>
        <dbReference type="Rhea" id="RHEA-COMP:13535"/>
        <dbReference type="Rhea" id="RHEA-COMP:13536"/>
        <dbReference type="ChEBI" id="CHEBI:15378"/>
        <dbReference type="ChEBI" id="CHEBI:57540"/>
        <dbReference type="ChEBI" id="CHEBI:57945"/>
        <dbReference type="ChEBI" id="CHEBI:65315"/>
        <dbReference type="ChEBI" id="CHEBI:74443"/>
    </reaction>
</comment>
<keyword evidence="4 9" id="KW-0288">FMN</keyword>
<comment type="catalytic activity">
    <reaction evidence="9">
        <text>5,6-dihydrouridine(20a) in tRNA + NADP(+) = uridine(20a) in tRNA + NADPH + H(+)</text>
        <dbReference type="Rhea" id="RHEA:53344"/>
        <dbReference type="Rhea" id="RHEA-COMP:13535"/>
        <dbReference type="Rhea" id="RHEA-COMP:13536"/>
        <dbReference type="ChEBI" id="CHEBI:15378"/>
        <dbReference type="ChEBI" id="CHEBI:57783"/>
        <dbReference type="ChEBI" id="CHEBI:58349"/>
        <dbReference type="ChEBI" id="CHEBI:65315"/>
        <dbReference type="ChEBI" id="CHEBI:74443"/>
    </reaction>
</comment>
<keyword evidence="3 9" id="KW-0285">Flavoprotein</keyword>
<dbReference type="STRING" id="1173027.Mic7113_1525"/>
<keyword evidence="6 9" id="KW-0521">NADP</keyword>
<dbReference type="PANTHER" id="PTHR42907">
    <property type="entry name" value="FMN-LINKED OXIDOREDUCTASES SUPERFAMILY PROTEIN"/>
    <property type="match status" value="1"/>
</dbReference>
<feature type="site" description="Interacts with tRNA" evidence="9">
    <location>
        <position position="110"/>
    </location>
</feature>
<dbReference type="GO" id="GO:0000049">
    <property type="term" value="F:tRNA binding"/>
    <property type="evidence" value="ECO:0007669"/>
    <property type="project" value="UniProtKB-UniRule"/>
</dbReference>
<keyword evidence="5 9" id="KW-0819">tRNA processing</keyword>
<evidence type="ECO:0000256" key="11">
    <source>
        <dbReference type="PIRSR" id="PIRSR006621-1"/>
    </source>
</evidence>
<evidence type="ECO:0000313" key="15">
    <source>
        <dbReference type="Proteomes" id="UP000010471"/>
    </source>
</evidence>
<dbReference type="Proteomes" id="UP000010471">
    <property type="component" value="Chromosome"/>
</dbReference>
<dbReference type="AlphaFoldDB" id="K9WC62"/>
<comment type="similarity">
    <text evidence="10">Belongs to the dus family.</text>
</comment>
<feature type="site" description="Interacts with tRNA; defines subfamily-specific binding signature" evidence="9">
    <location>
        <position position="196"/>
    </location>
</feature>
<evidence type="ECO:0000256" key="8">
    <source>
        <dbReference type="ARBA" id="ARBA00023002"/>
    </source>
</evidence>
<evidence type="ECO:0000259" key="13">
    <source>
        <dbReference type="Pfam" id="PF01207"/>
    </source>
</evidence>
<reference evidence="14 15" key="1">
    <citation type="submission" date="2012-06" db="EMBL/GenBank/DDBJ databases">
        <title>Finished chromosome of genome of Microcoleus sp. PCC 7113.</title>
        <authorList>
            <consortium name="US DOE Joint Genome Institute"/>
            <person name="Gugger M."/>
            <person name="Coursin T."/>
            <person name="Rippka R."/>
            <person name="Tandeau De Marsac N."/>
            <person name="Huntemann M."/>
            <person name="Wei C.-L."/>
            <person name="Han J."/>
            <person name="Detter J.C."/>
            <person name="Han C."/>
            <person name="Tapia R."/>
            <person name="Chen A."/>
            <person name="Kyrpides N."/>
            <person name="Mavromatis K."/>
            <person name="Markowitz V."/>
            <person name="Szeto E."/>
            <person name="Ivanova N."/>
            <person name="Pagani I."/>
            <person name="Pati A."/>
            <person name="Goodwin L."/>
            <person name="Nordberg H.P."/>
            <person name="Cantor M.N."/>
            <person name="Hua S.X."/>
            <person name="Woyke T."/>
            <person name="Kerfeld C.A."/>
        </authorList>
    </citation>
    <scope>NUCLEOTIDE SEQUENCE [LARGE SCALE GENOMIC DNA]</scope>
    <source>
        <strain evidence="14 15">PCC 7113</strain>
    </source>
</reference>
<evidence type="ECO:0000256" key="4">
    <source>
        <dbReference type="ARBA" id="ARBA00022643"/>
    </source>
</evidence>
<gene>
    <name evidence="14" type="ORF">Mic7113_1525</name>
</gene>
<dbReference type="GO" id="GO:0102266">
    <property type="term" value="F:tRNA-dihydrouridine20a synthase activity"/>
    <property type="evidence" value="ECO:0007669"/>
    <property type="project" value="RHEA"/>
</dbReference>
<evidence type="ECO:0000256" key="9">
    <source>
        <dbReference type="HAMAP-Rule" id="MF_02041"/>
    </source>
</evidence>
<evidence type="ECO:0000256" key="10">
    <source>
        <dbReference type="PIRNR" id="PIRNR006621"/>
    </source>
</evidence>
<dbReference type="GO" id="GO:0102264">
    <property type="term" value="F:tRNA-dihydrouridine20 synthase activity"/>
    <property type="evidence" value="ECO:0007669"/>
    <property type="project" value="UniProtKB-EC"/>
</dbReference>
<dbReference type="PATRIC" id="fig|1173027.3.peg.1694"/>
<comment type="catalytic activity">
    <reaction evidence="9">
        <text>5,6-dihydrouridine(20) in tRNA + NADP(+) = uridine(20) in tRNA + NADPH + H(+)</text>
        <dbReference type="Rhea" id="RHEA:53336"/>
        <dbReference type="Rhea" id="RHEA-COMP:13533"/>
        <dbReference type="Rhea" id="RHEA-COMP:13534"/>
        <dbReference type="ChEBI" id="CHEBI:15378"/>
        <dbReference type="ChEBI" id="CHEBI:57783"/>
        <dbReference type="ChEBI" id="CHEBI:58349"/>
        <dbReference type="ChEBI" id="CHEBI:65315"/>
        <dbReference type="ChEBI" id="CHEBI:74443"/>
        <dbReference type="EC" id="1.3.1.91"/>
    </reaction>
</comment>
<organism evidence="14 15">
    <name type="scientific">Allocoleopsis franciscana PCC 7113</name>
    <dbReference type="NCBI Taxonomy" id="1173027"/>
    <lineage>
        <taxon>Bacteria</taxon>
        <taxon>Bacillati</taxon>
        <taxon>Cyanobacteriota</taxon>
        <taxon>Cyanophyceae</taxon>
        <taxon>Coleofasciculales</taxon>
        <taxon>Coleofasciculaceae</taxon>
        <taxon>Allocoleopsis</taxon>
        <taxon>Allocoleopsis franciscana</taxon>
    </lineage>
</organism>
<dbReference type="CDD" id="cd02801">
    <property type="entry name" value="DUS_like_FMN"/>
    <property type="match status" value="1"/>
</dbReference>
<comment type="cofactor">
    <cofactor evidence="1 9 10 12">
        <name>FMN</name>
        <dbReference type="ChEBI" id="CHEBI:58210"/>
    </cofactor>
</comment>
<dbReference type="OrthoDB" id="9764501at2"/>
<evidence type="ECO:0000256" key="5">
    <source>
        <dbReference type="ARBA" id="ARBA00022694"/>
    </source>
</evidence>
<dbReference type="KEGG" id="mic:Mic7113_1525"/>
<dbReference type="Pfam" id="PF01207">
    <property type="entry name" value="Dus"/>
    <property type="match status" value="1"/>
</dbReference>
<feature type="active site" description="Proton donor" evidence="9 11">
    <location>
        <position position="113"/>
    </location>
</feature>
<proteinExistence type="inferred from homology"/>
<keyword evidence="12" id="KW-0547">Nucleotide-binding</keyword>
<dbReference type="InterPro" id="IPR035587">
    <property type="entry name" value="DUS-like_FMN-bd"/>
</dbReference>
<dbReference type="eggNOG" id="COG0042">
    <property type="taxonomic scope" value="Bacteria"/>
</dbReference>
<dbReference type="InterPro" id="IPR013785">
    <property type="entry name" value="Aldolase_TIM"/>
</dbReference>
<dbReference type="HOGENOM" id="CLU_013299_2_1_3"/>
<feature type="binding site" evidence="9 12">
    <location>
        <begin position="30"/>
        <end position="32"/>
    </location>
    <ligand>
        <name>FMN</name>
        <dbReference type="ChEBI" id="CHEBI:58210"/>
    </ligand>
</feature>
<feature type="binding site" evidence="9 12">
    <location>
        <begin position="246"/>
        <end position="247"/>
    </location>
    <ligand>
        <name>FMN</name>
        <dbReference type="ChEBI" id="CHEBI:58210"/>
    </ligand>
</feature>
<dbReference type="EC" id="1.3.1.91" evidence="9"/>
<evidence type="ECO:0000256" key="2">
    <source>
        <dbReference type="ARBA" id="ARBA00022555"/>
    </source>
</evidence>
<dbReference type="RefSeq" id="WP_015181557.1">
    <property type="nucleotide sequence ID" value="NC_019738.1"/>
</dbReference>
<dbReference type="PIRSF" id="PIRSF006621">
    <property type="entry name" value="Dus"/>
    <property type="match status" value="1"/>
</dbReference>
<dbReference type="NCBIfam" id="NF008774">
    <property type="entry name" value="PRK11815.1"/>
    <property type="match status" value="1"/>
</dbReference>
<keyword evidence="2 9" id="KW-0820">tRNA-binding</keyword>
<comment type="similarity">
    <text evidence="9">Belongs to the Dus family. DusA subfamily.</text>
</comment>
<dbReference type="NCBIfam" id="TIGR00742">
    <property type="entry name" value="yjbN"/>
    <property type="match status" value="1"/>
</dbReference>
<dbReference type="EMBL" id="CP003630">
    <property type="protein sequence ID" value="AFZ17401.1"/>
    <property type="molecule type" value="Genomic_DNA"/>
</dbReference>
<evidence type="ECO:0000256" key="6">
    <source>
        <dbReference type="ARBA" id="ARBA00022857"/>
    </source>
</evidence>
<feature type="site" description="Interacts with tRNA" evidence="9">
    <location>
        <position position="199"/>
    </location>
</feature>
<feature type="site" description="Interacts with tRNA; defines subfamily-specific binding signature" evidence="9">
    <location>
        <position position="312"/>
    </location>
</feature>
<evidence type="ECO:0000256" key="12">
    <source>
        <dbReference type="PIRSR" id="PIRSR006621-2"/>
    </source>
</evidence>
<dbReference type="Gene3D" id="3.20.20.70">
    <property type="entry name" value="Aldolase class I"/>
    <property type="match status" value="1"/>
</dbReference>
<feature type="domain" description="DUS-like FMN-binding" evidence="13">
    <location>
        <begin position="28"/>
        <end position="322"/>
    </location>
</feature>
<dbReference type="InterPro" id="IPR018517">
    <property type="entry name" value="tRNA_hU_synthase_CS"/>
</dbReference>
<feature type="binding site" evidence="9 12">
    <location>
        <begin position="224"/>
        <end position="226"/>
    </location>
    <ligand>
        <name>FMN</name>
        <dbReference type="ChEBI" id="CHEBI:58210"/>
    </ligand>
</feature>
<keyword evidence="15" id="KW-1185">Reference proteome</keyword>